<sequence length="41" mass="4684">MTGLGSQLCSLWSKESQARPPNFEMYLEAIVTYTSDNEWVT</sequence>
<organism evidence="1">
    <name type="scientific">Triatoma infestans</name>
    <name type="common">Assassin bug</name>
    <dbReference type="NCBI Taxonomy" id="30076"/>
    <lineage>
        <taxon>Eukaryota</taxon>
        <taxon>Metazoa</taxon>
        <taxon>Ecdysozoa</taxon>
        <taxon>Arthropoda</taxon>
        <taxon>Hexapoda</taxon>
        <taxon>Insecta</taxon>
        <taxon>Pterygota</taxon>
        <taxon>Neoptera</taxon>
        <taxon>Paraneoptera</taxon>
        <taxon>Hemiptera</taxon>
        <taxon>Heteroptera</taxon>
        <taxon>Panheteroptera</taxon>
        <taxon>Cimicomorpha</taxon>
        <taxon>Reduviidae</taxon>
        <taxon>Triatominae</taxon>
        <taxon>Triatoma</taxon>
    </lineage>
</organism>
<dbReference type="EMBL" id="GEMB01005490">
    <property type="protein sequence ID" value="JAR97831.1"/>
    <property type="molecule type" value="Transcribed_RNA"/>
</dbReference>
<proteinExistence type="predicted"/>
<accession>A0A170WKU4</accession>
<dbReference type="Gene3D" id="1.25.10.10">
    <property type="entry name" value="Leucine-rich Repeat Variant"/>
    <property type="match status" value="1"/>
</dbReference>
<reference evidence="1" key="1">
    <citation type="submission" date="2016-04" db="EMBL/GenBank/DDBJ databases">
        <authorList>
            <person name="Calderon-Fernandez G.M.Sr."/>
        </authorList>
    </citation>
    <scope>NUCLEOTIDE SEQUENCE</scope>
    <source>
        <strain evidence="1">Int1</strain>
        <tissue evidence="1">Integument</tissue>
    </source>
</reference>
<dbReference type="InterPro" id="IPR011989">
    <property type="entry name" value="ARM-like"/>
</dbReference>
<protein>
    <submittedName>
        <fullName evidence="1">Exportin-5</fullName>
    </submittedName>
</protein>
<evidence type="ECO:0000313" key="1">
    <source>
        <dbReference type="EMBL" id="JAR97831.1"/>
    </source>
</evidence>
<dbReference type="AlphaFoldDB" id="A0A170WKU4"/>
<name>A0A170WKU4_TRIIF</name>
<reference evidence="1" key="2">
    <citation type="journal article" date="2017" name="J. Med. Entomol.">
        <title>Transcriptome Analysis of the Triatoma infestans (Hemiptera: Reduviidae) Integument.</title>
        <authorList>
            <person name="Calderon-Fernandez G.M."/>
            <person name="Moriconi D.E."/>
            <person name="Dulbecco A.B."/>
            <person name="Juarez M.P."/>
        </authorList>
    </citation>
    <scope>NUCLEOTIDE SEQUENCE</scope>
    <source>
        <strain evidence="1">Int1</strain>
        <tissue evidence="1">Integument</tissue>
    </source>
</reference>